<dbReference type="EMBL" id="HE573026">
    <property type="protein sequence ID" value="CCC51045.1"/>
    <property type="molecule type" value="Genomic_DNA"/>
</dbReference>
<evidence type="ECO:0000256" key="6">
    <source>
        <dbReference type="ARBA" id="ARBA00023180"/>
    </source>
</evidence>
<reference evidence="8" key="1">
    <citation type="journal article" date="2012" name="Proc. Natl. Acad. Sci. U.S.A.">
        <title>Antigenic diversity is generated by distinct evolutionary mechanisms in African trypanosome species.</title>
        <authorList>
            <person name="Jackson A.P."/>
            <person name="Berry A."/>
            <person name="Aslett M."/>
            <person name="Allison H.C."/>
            <person name="Burton P."/>
            <person name="Vavrova-Anderson J."/>
            <person name="Brown R."/>
            <person name="Browne H."/>
            <person name="Corton N."/>
            <person name="Hauser H."/>
            <person name="Gamble J."/>
            <person name="Gilderthorp R."/>
            <person name="Marcello L."/>
            <person name="McQuillan J."/>
            <person name="Otto T.D."/>
            <person name="Quail M.A."/>
            <person name="Sanders M.J."/>
            <person name="van Tonder A."/>
            <person name="Ginger M.L."/>
            <person name="Field M.C."/>
            <person name="Barry J.D."/>
            <person name="Hertz-Fowler C."/>
            <person name="Berriman M."/>
        </authorList>
    </citation>
    <scope>NUCLEOTIDE SEQUENCE</scope>
    <source>
        <strain evidence="8">Y486</strain>
    </source>
</reference>
<evidence type="ECO:0000256" key="1">
    <source>
        <dbReference type="ARBA" id="ARBA00009431"/>
    </source>
</evidence>
<organism evidence="8">
    <name type="scientific">Trypanosoma vivax (strain Y486)</name>
    <dbReference type="NCBI Taxonomy" id="1055687"/>
    <lineage>
        <taxon>Eukaryota</taxon>
        <taxon>Discoba</taxon>
        <taxon>Euglenozoa</taxon>
        <taxon>Kinetoplastea</taxon>
        <taxon>Metakinetoplastina</taxon>
        <taxon>Trypanosomatida</taxon>
        <taxon>Trypanosomatidae</taxon>
        <taxon>Trypanosoma</taxon>
        <taxon>Duttonella</taxon>
    </lineage>
</organism>
<feature type="signal peptide" evidence="7">
    <location>
        <begin position="1"/>
        <end position="19"/>
    </location>
</feature>
<gene>
    <name evidence="8" type="ORF">TVY486_1000990</name>
</gene>
<sequence>MRLISTCTLLSLVIAVTSAIHVPSVLRVDVKSRLRQTGAGWKECDNEAEQWSGYFDIPGKSSQKHYFFWAFGPRSKRPDAPVLLWMTGGPGCSSIFALLAENGPCLMNESSGKLVNNKYSWNEDAYVIYVDQPAGVGFSYASKNEYDSNETQVSDDMYHFVQAFFNAHSNLRKNDFFVVGESYGGHYAPATAYRINEANKNNEGPKINLAGLAVGNGFTDPYTQSASYPTLAWEWCKKKLGSTCVGSKAHYLMKLTVPVCQATVSKCNSGNSSTSTAACKLSRYSCAPLVSLFARTGLNVYDIRKECDGDMCYNFQQIDTFMNRKDVQISLGAVPTNWKACNDEVYSMFDVDFYKNFNYTIPALLKDGIRVMIYAGDCDFICNWIGNKAWVMDLEWPGKIDFEKADDKPFHRSDGSVAGLIRSVPSTKSPILLSFVQVYDAGHMVPMDQPESASVLINNFMKNKPLP</sequence>
<dbReference type="VEuPathDB" id="TriTrypDB:TvY486_1000990"/>
<dbReference type="PROSITE" id="PS00560">
    <property type="entry name" value="CARBOXYPEPT_SER_HIS"/>
    <property type="match status" value="1"/>
</dbReference>
<dbReference type="GO" id="GO:0004185">
    <property type="term" value="F:serine-type carboxypeptidase activity"/>
    <property type="evidence" value="ECO:0007669"/>
    <property type="project" value="UniProtKB-UniRule"/>
</dbReference>
<keyword evidence="3 7" id="KW-0645">Protease</keyword>
<dbReference type="PROSITE" id="PS00131">
    <property type="entry name" value="CARBOXYPEPT_SER_SER"/>
    <property type="match status" value="1"/>
</dbReference>
<evidence type="ECO:0000256" key="4">
    <source>
        <dbReference type="ARBA" id="ARBA00022729"/>
    </source>
</evidence>
<dbReference type="InterPro" id="IPR018202">
    <property type="entry name" value="Ser_caboxypep_ser_AS"/>
</dbReference>
<proteinExistence type="inferred from homology"/>
<dbReference type="AlphaFoldDB" id="G0U597"/>
<dbReference type="PANTHER" id="PTHR11802">
    <property type="entry name" value="SERINE PROTEASE FAMILY S10 SERINE CARBOXYPEPTIDASE"/>
    <property type="match status" value="1"/>
</dbReference>
<comment type="similarity">
    <text evidence="1 7">Belongs to the peptidase S10 family.</text>
</comment>
<evidence type="ECO:0000313" key="8">
    <source>
        <dbReference type="EMBL" id="CCC51045.1"/>
    </source>
</evidence>
<name>G0U597_TRYVY</name>
<dbReference type="OMA" id="GDWMKPF"/>
<evidence type="ECO:0000256" key="7">
    <source>
        <dbReference type="RuleBase" id="RU361156"/>
    </source>
</evidence>
<dbReference type="GO" id="GO:0006508">
    <property type="term" value="P:proteolysis"/>
    <property type="evidence" value="ECO:0007669"/>
    <property type="project" value="UniProtKB-KW"/>
</dbReference>
<dbReference type="PRINTS" id="PR00724">
    <property type="entry name" value="CRBOXYPTASEC"/>
</dbReference>
<dbReference type="PANTHER" id="PTHR11802:SF113">
    <property type="entry name" value="SERINE CARBOXYPEPTIDASE CTSA-4.1"/>
    <property type="match status" value="1"/>
</dbReference>
<keyword evidence="4 7" id="KW-0732">Signal</keyword>
<evidence type="ECO:0000256" key="5">
    <source>
        <dbReference type="ARBA" id="ARBA00022801"/>
    </source>
</evidence>
<accession>G0U597</accession>
<evidence type="ECO:0000256" key="2">
    <source>
        <dbReference type="ARBA" id="ARBA00022645"/>
    </source>
</evidence>
<dbReference type="MEROPS" id="S10.009"/>
<dbReference type="EC" id="3.4.16.-" evidence="7"/>
<dbReference type="InterPro" id="IPR033124">
    <property type="entry name" value="Ser_caboxypep_his_AS"/>
</dbReference>
<feature type="chain" id="PRO_5005130844" description="Carboxypeptidase" evidence="7">
    <location>
        <begin position="20"/>
        <end position="467"/>
    </location>
</feature>
<keyword evidence="2 7" id="KW-0121">Carboxypeptidase</keyword>
<dbReference type="SUPFAM" id="SSF53474">
    <property type="entry name" value="alpha/beta-Hydrolases"/>
    <property type="match status" value="1"/>
</dbReference>
<dbReference type="Pfam" id="PF00450">
    <property type="entry name" value="Peptidase_S10"/>
    <property type="match status" value="1"/>
</dbReference>
<dbReference type="InterPro" id="IPR001563">
    <property type="entry name" value="Peptidase_S10"/>
</dbReference>
<keyword evidence="5 7" id="KW-0378">Hydrolase</keyword>
<protein>
    <recommendedName>
        <fullName evidence="7">Carboxypeptidase</fullName>
        <ecNumber evidence="7">3.4.16.-</ecNumber>
    </recommendedName>
</protein>
<dbReference type="Gene3D" id="3.40.50.1820">
    <property type="entry name" value="alpha/beta hydrolase"/>
    <property type="match status" value="1"/>
</dbReference>
<keyword evidence="6" id="KW-0325">Glycoprotein</keyword>
<evidence type="ECO:0000256" key="3">
    <source>
        <dbReference type="ARBA" id="ARBA00022670"/>
    </source>
</evidence>
<dbReference type="InterPro" id="IPR029058">
    <property type="entry name" value="AB_hydrolase_fold"/>
</dbReference>